<keyword evidence="5" id="KW-1185">Reference proteome</keyword>
<evidence type="ECO:0000256" key="3">
    <source>
        <dbReference type="ARBA" id="ARBA00022679"/>
    </source>
</evidence>
<keyword evidence="3" id="KW-0808">Transferase</keyword>
<evidence type="ECO:0000256" key="2">
    <source>
        <dbReference type="ARBA" id="ARBA00022603"/>
    </source>
</evidence>
<gene>
    <name evidence="4" type="ORF">M2350_002818</name>
</gene>
<accession>A0ABT2ER07</accession>
<dbReference type="Gene3D" id="3.20.20.480">
    <property type="entry name" value="Trimethylamine methyltransferase-like"/>
    <property type="match status" value="1"/>
</dbReference>
<dbReference type="EMBL" id="JANUCP010000005">
    <property type="protein sequence ID" value="MCS3920389.1"/>
    <property type="molecule type" value="Genomic_DNA"/>
</dbReference>
<dbReference type="Proteomes" id="UP001204798">
    <property type="component" value="Unassembled WGS sequence"/>
</dbReference>
<sequence>MKVWGSWKLLSEREEEMLHETTLQILSEIGVKVESDEVLARLADFGAQVDRTKQVAFSRESSLKIFSPRRSGLIGTALNLMSAAAHQFTSATTLTLRRTNFVP</sequence>
<dbReference type="InterPro" id="IPR010426">
    <property type="entry name" value="MTTB_MeTrfase"/>
</dbReference>
<protein>
    <submittedName>
        <fullName evidence="4">Trimethylamine:corrinoid methyltransferase-like protein</fullName>
    </submittedName>
</protein>
<dbReference type="Pfam" id="PF06253">
    <property type="entry name" value="MTTB"/>
    <property type="match status" value="1"/>
</dbReference>
<proteinExistence type="inferred from homology"/>
<comment type="caution">
    <text evidence="4">The sequence shown here is derived from an EMBL/GenBank/DDBJ whole genome shotgun (WGS) entry which is preliminary data.</text>
</comment>
<comment type="similarity">
    <text evidence="1">Belongs to the trimethylamine methyltransferase family.</text>
</comment>
<dbReference type="InterPro" id="IPR038601">
    <property type="entry name" value="MttB-like_sf"/>
</dbReference>
<keyword evidence="2" id="KW-0489">Methyltransferase</keyword>
<name>A0ABT2ER07_9BACT</name>
<organism evidence="4 5">
    <name type="scientific">Candidatus Fervidibacter sacchari</name>
    <dbReference type="NCBI Taxonomy" id="1448929"/>
    <lineage>
        <taxon>Bacteria</taxon>
        <taxon>Candidatus Fervidibacterota</taxon>
        <taxon>Candidatus Fervidibacter</taxon>
    </lineage>
</organism>
<evidence type="ECO:0000313" key="5">
    <source>
        <dbReference type="Proteomes" id="UP001204798"/>
    </source>
</evidence>
<reference evidence="4 5" key="1">
    <citation type="submission" date="2022-08" db="EMBL/GenBank/DDBJ databases">
        <title>Bacterial and archaeal communities from various locations to study Microbial Dark Matter (Phase II).</title>
        <authorList>
            <person name="Stepanauskas R."/>
        </authorList>
    </citation>
    <scope>NUCLEOTIDE SEQUENCE [LARGE SCALE GENOMIC DNA]</scope>
    <source>
        <strain evidence="4 5">PD1</strain>
    </source>
</reference>
<evidence type="ECO:0000313" key="4">
    <source>
        <dbReference type="EMBL" id="MCS3920389.1"/>
    </source>
</evidence>
<evidence type="ECO:0000256" key="1">
    <source>
        <dbReference type="ARBA" id="ARBA00007137"/>
    </source>
</evidence>
<dbReference type="RefSeq" id="WP_018195997.1">
    <property type="nucleotide sequence ID" value="NZ_CP130454.1"/>
</dbReference>